<accession>A0A1G7S110</accession>
<feature type="transmembrane region" description="Helical" evidence="8">
    <location>
        <begin position="330"/>
        <end position="347"/>
    </location>
</feature>
<dbReference type="Gene3D" id="3.40.50.1110">
    <property type="entry name" value="SGNH hydrolase"/>
    <property type="match status" value="1"/>
</dbReference>
<dbReference type="AlphaFoldDB" id="A0A1G7S110"/>
<evidence type="ECO:0000256" key="8">
    <source>
        <dbReference type="SAM" id="Phobius"/>
    </source>
</evidence>
<evidence type="ECO:0000256" key="4">
    <source>
        <dbReference type="ARBA" id="ARBA00022692"/>
    </source>
</evidence>
<dbReference type="Proteomes" id="UP000199708">
    <property type="component" value="Unassembled WGS sequence"/>
</dbReference>
<evidence type="ECO:0000256" key="1">
    <source>
        <dbReference type="ARBA" id="ARBA00004651"/>
    </source>
</evidence>
<keyword evidence="10" id="KW-0378">Hydrolase</keyword>
<dbReference type="GO" id="GO:0005886">
    <property type="term" value="C:plasma membrane"/>
    <property type="evidence" value="ECO:0007669"/>
    <property type="project" value="UniProtKB-SubCell"/>
</dbReference>
<proteinExistence type="predicted"/>
<keyword evidence="3 10" id="KW-0808">Transferase</keyword>
<feature type="transmembrane region" description="Helical" evidence="8">
    <location>
        <begin position="301"/>
        <end position="318"/>
    </location>
</feature>
<dbReference type="RefSeq" id="WP_090289656.1">
    <property type="nucleotide sequence ID" value="NZ_FNCK01000003.1"/>
</dbReference>
<feature type="transmembrane region" description="Helical" evidence="8">
    <location>
        <begin position="135"/>
        <end position="154"/>
    </location>
</feature>
<evidence type="ECO:0000313" key="10">
    <source>
        <dbReference type="EMBL" id="SDG16716.1"/>
    </source>
</evidence>
<feature type="transmembrane region" description="Helical" evidence="8">
    <location>
        <begin position="72"/>
        <end position="91"/>
    </location>
</feature>
<dbReference type="EMBL" id="FNCK01000003">
    <property type="protein sequence ID" value="SDG16716.1"/>
    <property type="molecule type" value="Genomic_DNA"/>
</dbReference>
<dbReference type="OrthoDB" id="9796461at2"/>
<feature type="transmembrane region" description="Helical" evidence="8">
    <location>
        <begin position="383"/>
        <end position="401"/>
    </location>
</feature>
<keyword evidence="6 8" id="KW-0472">Membrane</keyword>
<evidence type="ECO:0000256" key="3">
    <source>
        <dbReference type="ARBA" id="ARBA00022679"/>
    </source>
</evidence>
<sequence>MPHVKSFDGLKGIAILFIILYHLWPNLFPGGFLAVNIFLVLGAYFLTLKIYDSGVVNSWFALFIQFKRTVTRLFFPMIWLVILLLFFIQIFDPNLLKSMRTELLFSLLFVNNYFQILNGRSYFTDMAVTSYLTHLWYVAIYLQSFILTGTLVYLSKNMKIAPKILSIFWLCVFITCSFLTATGFQFQADPSNIYYGFHTRYASFAIGVASYYLIQTFNQKALSLSQDQLRIHYFFSVLIALMMLLLQILSLSDQEAAAYMLGLPYSNIFTALFIIGAGQKFLIYEKLLGNKVFAWLGKRSYSLYLCYYPLLVVTYSFQRVFANHIDGLKLLSLGLIIFLSAIFYYLFESNHFHPLFSSTLSLKKKLYWIKEHVQFPIKNVKDFSTGITYLLLIFLSLIGLARSKNDKPVALFDLEYGIYTTHPNPFSSFYKIDQTLKNNQYYLTGFDQLSGSNFSHTQSVTSMTDQAIQSFQADSILNQIGHLSQEKRQRFEEIQNQLPKLATILSPQEILYANELPLTLFGDSVAQFIGGSINQLFDQANAFGYVSLNIWHSYDKFQSLLDQGLVKDNLVINLGTNGGLDVPATEELIKMAGQREIYLVNSNSDIEFLDQIDQVIQTLTQKYSNVHLVDWRAISSGHPEYFREDDIHPSLEGAEFYLIELAKTVYQNRS</sequence>
<dbReference type="GO" id="GO:0016787">
    <property type="term" value="F:hydrolase activity"/>
    <property type="evidence" value="ECO:0007669"/>
    <property type="project" value="UniProtKB-KW"/>
</dbReference>
<dbReference type="GO" id="GO:0016747">
    <property type="term" value="F:acyltransferase activity, transferring groups other than amino-acyl groups"/>
    <property type="evidence" value="ECO:0007669"/>
    <property type="project" value="InterPro"/>
</dbReference>
<dbReference type="InterPro" id="IPR002656">
    <property type="entry name" value="Acyl_transf_3_dom"/>
</dbReference>
<feature type="transmembrane region" description="Helical" evidence="8">
    <location>
        <begin position="233"/>
        <end position="251"/>
    </location>
</feature>
<gene>
    <name evidence="10" type="ORF">SAMN05421791_103254</name>
</gene>
<dbReference type="STRING" id="120956.SAMN05421791_103254"/>
<dbReference type="InterPro" id="IPR036514">
    <property type="entry name" value="SGNH_hydro_sf"/>
</dbReference>
<dbReference type="SUPFAM" id="SSF52266">
    <property type="entry name" value="SGNH hydrolase"/>
    <property type="match status" value="1"/>
</dbReference>
<dbReference type="PANTHER" id="PTHR23028:SF53">
    <property type="entry name" value="ACYL_TRANSF_3 DOMAIN-CONTAINING PROTEIN"/>
    <property type="match status" value="1"/>
</dbReference>
<dbReference type="PANTHER" id="PTHR23028">
    <property type="entry name" value="ACETYLTRANSFERASE"/>
    <property type="match status" value="1"/>
</dbReference>
<dbReference type="InterPro" id="IPR050879">
    <property type="entry name" value="Acyltransferase_3"/>
</dbReference>
<feature type="transmembrane region" description="Helical" evidence="8">
    <location>
        <begin position="30"/>
        <end position="51"/>
    </location>
</feature>
<keyword evidence="11" id="KW-1185">Reference proteome</keyword>
<name>A0A1G7S110_9LACT</name>
<evidence type="ECO:0000256" key="2">
    <source>
        <dbReference type="ARBA" id="ARBA00022475"/>
    </source>
</evidence>
<organism evidence="10 11">
    <name type="scientific">Facklamia miroungae</name>
    <dbReference type="NCBI Taxonomy" id="120956"/>
    <lineage>
        <taxon>Bacteria</taxon>
        <taxon>Bacillati</taxon>
        <taxon>Bacillota</taxon>
        <taxon>Bacilli</taxon>
        <taxon>Lactobacillales</taxon>
        <taxon>Aerococcaceae</taxon>
        <taxon>Facklamia</taxon>
    </lineage>
</organism>
<feature type="transmembrane region" description="Helical" evidence="8">
    <location>
        <begin position="258"/>
        <end position="281"/>
    </location>
</feature>
<evidence type="ECO:0000256" key="7">
    <source>
        <dbReference type="ARBA" id="ARBA00023315"/>
    </source>
</evidence>
<evidence type="ECO:0000256" key="6">
    <source>
        <dbReference type="ARBA" id="ARBA00023136"/>
    </source>
</evidence>
<evidence type="ECO:0000256" key="5">
    <source>
        <dbReference type="ARBA" id="ARBA00022989"/>
    </source>
</evidence>
<dbReference type="GO" id="GO:0000271">
    <property type="term" value="P:polysaccharide biosynthetic process"/>
    <property type="evidence" value="ECO:0007669"/>
    <property type="project" value="TreeGrafter"/>
</dbReference>
<keyword evidence="2" id="KW-1003">Cell membrane</keyword>
<feature type="transmembrane region" description="Helical" evidence="8">
    <location>
        <begin position="160"/>
        <end position="181"/>
    </location>
</feature>
<reference evidence="10 11" key="1">
    <citation type="submission" date="2016-10" db="EMBL/GenBank/DDBJ databases">
        <authorList>
            <person name="de Groot N.N."/>
        </authorList>
    </citation>
    <scope>NUCLEOTIDE SEQUENCE [LARGE SCALE GENOMIC DNA]</scope>
    <source>
        <strain evidence="10 11">ATCC BAA-466</strain>
    </source>
</reference>
<evidence type="ECO:0000313" key="11">
    <source>
        <dbReference type="Proteomes" id="UP000199708"/>
    </source>
</evidence>
<evidence type="ECO:0000259" key="9">
    <source>
        <dbReference type="Pfam" id="PF01757"/>
    </source>
</evidence>
<feature type="domain" description="Acyltransferase 3" evidence="9">
    <location>
        <begin position="5"/>
        <end position="341"/>
    </location>
</feature>
<keyword evidence="7 10" id="KW-0012">Acyltransferase</keyword>
<comment type="subcellular location">
    <subcellularLocation>
        <location evidence="1">Cell membrane</location>
        <topology evidence="1">Multi-pass membrane protein</topology>
    </subcellularLocation>
</comment>
<keyword evidence="5 8" id="KW-1133">Transmembrane helix</keyword>
<keyword evidence="4 8" id="KW-0812">Transmembrane</keyword>
<protein>
    <submittedName>
        <fullName evidence="10">Peptidoglycan/LPS O-acetylase OafA/YrhL, contains acyltransferase and SGNH-hydrolase domains</fullName>
    </submittedName>
</protein>
<dbReference type="Pfam" id="PF01757">
    <property type="entry name" value="Acyl_transf_3"/>
    <property type="match status" value="1"/>
</dbReference>